<dbReference type="SUPFAM" id="SSF89733">
    <property type="entry name" value="L-sulfolactate dehydrogenase-like"/>
    <property type="match status" value="1"/>
</dbReference>
<evidence type="ECO:0000313" key="4">
    <source>
        <dbReference type="Proteomes" id="UP000005139"/>
    </source>
</evidence>
<dbReference type="InterPro" id="IPR036111">
    <property type="entry name" value="Mal/L-sulfo/L-lacto_DH-like_sf"/>
</dbReference>
<organism evidence="3 4">
    <name type="scientific">Thermosinus carboxydivorans Nor1</name>
    <dbReference type="NCBI Taxonomy" id="401526"/>
    <lineage>
        <taxon>Bacteria</taxon>
        <taxon>Bacillati</taxon>
        <taxon>Bacillota</taxon>
        <taxon>Negativicutes</taxon>
        <taxon>Selenomonadales</taxon>
        <taxon>Sporomusaceae</taxon>
        <taxon>Thermosinus</taxon>
    </lineage>
</organism>
<dbReference type="InterPro" id="IPR043143">
    <property type="entry name" value="Mal/L-sulf/L-lact_DH-like_NADP"/>
</dbReference>
<gene>
    <name evidence="3" type="ORF">TcarDRAFT_2712</name>
</gene>
<dbReference type="Gene3D" id="1.10.1530.10">
    <property type="match status" value="1"/>
</dbReference>
<reference evidence="3 4" key="1">
    <citation type="submission" date="2007-01" db="EMBL/GenBank/DDBJ databases">
        <title>Annotation of the draft genome assembly of Thermosinus carboxydivorans Nor1.</title>
        <authorList>
            <consortium name="US DOE Joint Genome Institute (JGI-ORNL)"/>
            <person name="Larimer F."/>
            <person name="Land M."/>
            <person name="Hauser L."/>
        </authorList>
    </citation>
    <scope>NUCLEOTIDE SEQUENCE [LARGE SCALE GENOMIC DNA]</scope>
    <source>
        <strain evidence="3 4">Nor1</strain>
    </source>
</reference>
<dbReference type="Gene3D" id="3.30.1370.60">
    <property type="entry name" value="Hypothetical oxidoreductase yiak, domain 2"/>
    <property type="match status" value="1"/>
</dbReference>
<evidence type="ECO:0000256" key="2">
    <source>
        <dbReference type="ARBA" id="ARBA00023002"/>
    </source>
</evidence>
<dbReference type="eggNOG" id="COG2055">
    <property type="taxonomic scope" value="Bacteria"/>
</dbReference>
<name>A1HMI4_9FIRM</name>
<dbReference type="InterPro" id="IPR003767">
    <property type="entry name" value="Malate/L-lactate_DH-like"/>
</dbReference>
<evidence type="ECO:0000256" key="1">
    <source>
        <dbReference type="ARBA" id="ARBA00006056"/>
    </source>
</evidence>
<dbReference type="GO" id="GO:0030060">
    <property type="term" value="F:L-malate dehydrogenase (NAD+) activity"/>
    <property type="evidence" value="ECO:0007669"/>
    <property type="project" value="UniProtKB-EC"/>
</dbReference>
<dbReference type="Proteomes" id="UP000005139">
    <property type="component" value="Unassembled WGS sequence"/>
</dbReference>
<dbReference type="EMBL" id="AAWL01000001">
    <property type="protein sequence ID" value="EAX49023.1"/>
    <property type="molecule type" value="Genomic_DNA"/>
</dbReference>
<dbReference type="PANTHER" id="PTHR11091">
    <property type="entry name" value="OXIDOREDUCTASE-RELATED"/>
    <property type="match status" value="1"/>
</dbReference>
<comment type="caution">
    <text evidence="3">The sequence shown here is derived from an EMBL/GenBank/DDBJ whole genome shotgun (WGS) entry which is preliminary data.</text>
</comment>
<keyword evidence="4" id="KW-1185">Reference proteome</keyword>
<dbReference type="EC" id="1.1.1.37" evidence="3"/>
<evidence type="ECO:0000313" key="3">
    <source>
        <dbReference type="EMBL" id="EAX49023.1"/>
    </source>
</evidence>
<dbReference type="PANTHER" id="PTHR11091:SF0">
    <property type="entry name" value="MALATE DEHYDROGENASE"/>
    <property type="match status" value="1"/>
</dbReference>
<keyword evidence="2 3" id="KW-0560">Oxidoreductase</keyword>
<proteinExistence type="inferred from homology"/>
<reference evidence="3 4" key="2">
    <citation type="submission" date="2007-01" db="EMBL/GenBank/DDBJ databases">
        <title>Sequencing of the draft genome and assembly of Thermosinus carboxydivorans Nor1.</title>
        <authorList>
            <consortium name="US DOE Joint Genome Institute (JGI-PGF)"/>
            <person name="Copeland A."/>
            <person name="Lucas S."/>
            <person name="Lapidus A."/>
            <person name="Barry K."/>
            <person name="Glavina del Rio T."/>
            <person name="Dalin E."/>
            <person name="Tice H."/>
            <person name="Bruce D."/>
            <person name="Pitluck S."/>
            <person name="Richardson P."/>
        </authorList>
    </citation>
    <scope>NUCLEOTIDE SEQUENCE [LARGE SCALE GENOMIC DNA]</scope>
    <source>
        <strain evidence="3 4">Nor1</strain>
    </source>
</reference>
<sequence>MIMNNKMVKAECLLDYCASLFEKVGVPRDESYINAENLVDADLTGVESHGVSRMPIYLKRIRMNAVNPRCTLRTVSESPSTAVIDACNSMGAVVGVKTMELAIEKAKKTGISFIVVKNSNHYGTAAYHAKIALKHNMIGFTATNGAARMAPWGGKDPFFGTNPFAVAVPAGKHLPIIADMATSVVALGKIILAAKKNLPIPLGWALNKFGEETTNPKEVFDGKVIGTPLPFGGPKGSAIALLIDVLTGILAGSTFGPQIKDMYADFDQPTTISHLFGAINVEAFVPVSQFTSSIDELITMVKQVSPAKGVDEIFLPGEIELRKKEKRLAEGIPISEAVLEDLRKEGELCRVECNL</sequence>
<dbReference type="InterPro" id="IPR043144">
    <property type="entry name" value="Mal/L-sulf/L-lact_DH-like_ah"/>
</dbReference>
<protein>
    <submittedName>
        <fullName evidence="3">Malate dehydrogenase</fullName>
        <ecNumber evidence="3">1.1.1.37</ecNumber>
    </submittedName>
</protein>
<dbReference type="AlphaFoldDB" id="A1HMI4"/>
<comment type="similarity">
    <text evidence="1">Belongs to the LDH2/MDH2 oxidoreductase family.</text>
</comment>
<dbReference type="Pfam" id="PF02615">
    <property type="entry name" value="Ldh_2"/>
    <property type="match status" value="1"/>
</dbReference>
<accession>A1HMI4</accession>